<protein>
    <submittedName>
        <fullName evidence="1">Uncharacterized protein</fullName>
    </submittedName>
</protein>
<proteinExistence type="predicted"/>
<reference evidence="1" key="2">
    <citation type="journal article" date="2015" name="Fish Shellfish Immunol.">
        <title>Early steps in the European eel (Anguilla anguilla)-Vibrio vulnificus interaction in the gills: Role of the RtxA13 toxin.</title>
        <authorList>
            <person name="Callol A."/>
            <person name="Pajuelo D."/>
            <person name="Ebbesson L."/>
            <person name="Teles M."/>
            <person name="MacKenzie S."/>
            <person name="Amaro C."/>
        </authorList>
    </citation>
    <scope>NUCLEOTIDE SEQUENCE</scope>
</reference>
<evidence type="ECO:0000313" key="1">
    <source>
        <dbReference type="EMBL" id="JAH50219.1"/>
    </source>
</evidence>
<dbReference type="EMBL" id="GBXM01058358">
    <property type="protein sequence ID" value="JAH50219.1"/>
    <property type="molecule type" value="Transcribed_RNA"/>
</dbReference>
<name>A0A0E9T942_ANGAN</name>
<organism evidence="1">
    <name type="scientific">Anguilla anguilla</name>
    <name type="common">European freshwater eel</name>
    <name type="synonym">Muraena anguilla</name>
    <dbReference type="NCBI Taxonomy" id="7936"/>
    <lineage>
        <taxon>Eukaryota</taxon>
        <taxon>Metazoa</taxon>
        <taxon>Chordata</taxon>
        <taxon>Craniata</taxon>
        <taxon>Vertebrata</taxon>
        <taxon>Euteleostomi</taxon>
        <taxon>Actinopterygii</taxon>
        <taxon>Neopterygii</taxon>
        <taxon>Teleostei</taxon>
        <taxon>Anguilliformes</taxon>
        <taxon>Anguillidae</taxon>
        <taxon>Anguilla</taxon>
    </lineage>
</organism>
<sequence>MRHFASRKLDVLKQTADEISTQTGNEVYAVQCDVRDPVISEGMRR</sequence>
<reference evidence="1" key="1">
    <citation type="submission" date="2014-11" db="EMBL/GenBank/DDBJ databases">
        <authorList>
            <person name="Amaro Gonzalez C."/>
        </authorList>
    </citation>
    <scope>NUCLEOTIDE SEQUENCE</scope>
</reference>
<dbReference type="AlphaFoldDB" id="A0A0E9T942"/>
<accession>A0A0E9T942</accession>